<organism evidence="2 3">
    <name type="scientific">Kibdelosporangium lantanae</name>
    <dbReference type="NCBI Taxonomy" id="1497396"/>
    <lineage>
        <taxon>Bacteria</taxon>
        <taxon>Bacillati</taxon>
        <taxon>Actinomycetota</taxon>
        <taxon>Actinomycetes</taxon>
        <taxon>Pseudonocardiales</taxon>
        <taxon>Pseudonocardiaceae</taxon>
        <taxon>Kibdelosporangium</taxon>
    </lineage>
</organism>
<dbReference type="PROSITE" id="PS51318">
    <property type="entry name" value="TAT"/>
    <property type="match status" value="1"/>
</dbReference>
<protein>
    <recommendedName>
        <fullName evidence="4">Tat pathway signal sequence domain protein</fullName>
    </recommendedName>
</protein>
<evidence type="ECO:0000256" key="1">
    <source>
        <dbReference type="ARBA" id="ARBA00008520"/>
    </source>
</evidence>
<dbReference type="PROSITE" id="PS51257">
    <property type="entry name" value="PROKAR_LIPOPROTEIN"/>
    <property type="match status" value="1"/>
</dbReference>
<sequence>MDSEFNRRRFLGAGVSIAGAVAMSPLLSACGSGADHQTGANTEAGLKAALPDYVPNPALKPDIPPVPGGPDVLTDPGFLTYPDKPVATVSGSPGRGGTYSAVTPLWGTVPAAGNSFYQAMNSALGVNFTMKPADGNNYNTIVPTMTAAKKLPDWIQLPSWWNSNFNVGELAGTQLADLTPYLAGDKVRKYPNLAAIPTGGWRTGVWGDKLYGIPSFTSNCAVAGVVFFRRDVFDAKGITAAQVKSADDLMNLGKELTDAKAGVWAFDDVWTYLFAAWGVPNKWTVEGGKLVHKYELPQFLDALDWHNRLATAGY</sequence>
<dbReference type="PANTHER" id="PTHR43649:SF31">
    <property type="entry name" value="SN-GLYCEROL-3-PHOSPHATE-BINDING PERIPLASMIC PROTEIN UGPB"/>
    <property type="match status" value="1"/>
</dbReference>
<dbReference type="InterPro" id="IPR050490">
    <property type="entry name" value="Bact_solute-bd_prot1"/>
</dbReference>
<keyword evidence="3" id="KW-1185">Reference proteome</keyword>
<reference evidence="3" key="1">
    <citation type="journal article" date="2019" name="Int. J. Syst. Evol. Microbiol.">
        <title>The Global Catalogue of Microorganisms (GCM) 10K type strain sequencing project: providing services to taxonomists for standard genome sequencing and annotation.</title>
        <authorList>
            <consortium name="The Broad Institute Genomics Platform"/>
            <consortium name="The Broad Institute Genome Sequencing Center for Infectious Disease"/>
            <person name="Wu L."/>
            <person name="Ma J."/>
        </authorList>
    </citation>
    <scope>NUCLEOTIDE SEQUENCE [LARGE SCALE GENOMIC DNA]</scope>
    <source>
        <strain evidence="3">JCM 31486</strain>
    </source>
</reference>
<comment type="similarity">
    <text evidence="1">Belongs to the bacterial solute-binding protein 1 family.</text>
</comment>
<feature type="non-terminal residue" evidence="2">
    <location>
        <position position="314"/>
    </location>
</feature>
<evidence type="ECO:0000313" key="3">
    <source>
        <dbReference type="Proteomes" id="UP001597045"/>
    </source>
</evidence>
<accession>A0ABW3MC71</accession>
<dbReference type="EMBL" id="JBHTIS010001463">
    <property type="protein sequence ID" value="MFD1048216.1"/>
    <property type="molecule type" value="Genomic_DNA"/>
</dbReference>
<dbReference type="InterPro" id="IPR006311">
    <property type="entry name" value="TAT_signal"/>
</dbReference>
<name>A0ABW3MC71_9PSEU</name>
<comment type="caution">
    <text evidence="2">The sequence shown here is derived from an EMBL/GenBank/DDBJ whole genome shotgun (WGS) entry which is preliminary data.</text>
</comment>
<dbReference type="PANTHER" id="PTHR43649">
    <property type="entry name" value="ARABINOSE-BINDING PROTEIN-RELATED"/>
    <property type="match status" value="1"/>
</dbReference>
<evidence type="ECO:0000313" key="2">
    <source>
        <dbReference type="EMBL" id="MFD1048216.1"/>
    </source>
</evidence>
<dbReference type="SUPFAM" id="SSF53850">
    <property type="entry name" value="Periplasmic binding protein-like II"/>
    <property type="match status" value="1"/>
</dbReference>
<dbReference type="Gene3D" id="3.40.190.10">
    <property type="entry name" value="Periplasmic binding protein-like II"/>
    <property type="match status" value="1"/>
</dbReference>
<proteinExistence type="inferred from homology"/>
<gene>
    <name evidence="2" type="ORF">ACFQ1S_23080</name>
</gene>
<evidence type="ECO:0008006" key="4">
    <source>
        <dbReference type="Google" id="ProtNLM"/>
    </source>
</evidence>
<dbReference type="Proteomes" id="UP001597045">
    <property type="component" value="Unassembled WGS sequence"/>
</dbReference>